<dbReference type="CDD" id="cd04732">
    <property type="entry name" value="HisA"/>
    <property type="match status" value="1"/>
</dbReference>
<evidence type="ECO:0000256" key="7">
    <source>
        <dbReference type="ARBA" id="ARBA00023102"/>
    </source>
</evidence>
<keyword evidence="13" id="KW-1185">Reference proteome</keyword>
<feature type="active site" description="Proton acceptor" evidence="9">
    <location>
        <position position="9"/>
    </location>
</feature>
<dbReference type="InterPro" id="IPR006063">
    <property type="entry name" value="HisA_bact_arch"/>
</dbReference>
<dbReference type="PANTHER" id="PTHR43090">
    <property type="entry name" value="1-(5-PHOSPHORIBOSYL)-5-[(5-PHOSPHORIBOSYLAMINO)METHYLIDENEAMINO] IMIDAZOLE-4-CARBOXAMIDE ISOMERASE"/>
    <property type="match status" value="1"/>
</dbReference>
<dbReference type="FunFam" id="3.20.20.70:FF:000009">
    <property type="entry name" value="1-(5-phosphoribosyl)-5-[(5-phosphoribosylamino)methylideneamino] imidazole-4-carboxamide isomerase"/>
    <property type="match status" value="1"/>
</dbReference>
<dbReference type="NCBIfam" id="TIGR00007">
    <property type="entry name" value="1-(5-phosphoribosyl)-5-[(5-phosphoribosylamino)methylideneamino]imidazole-4-carboxamide isomerase"/>
    <property type="match status" value="1"/>
</dbReference>
<keyword evidence="8 9" id="KW-0413">Isomerase</keyword>
<feature type="active site" description="Proton donor" evidence="9">
    <location>
        <position position="134"/>
    </location>
</feature>
<evidence type="ECO:0000256" key="11">
    <source>
        <dbReference type="RuleBase" id="RU003658"/>
    </source>
</evidence>
<dbReference type="Pfam" id="PF00977">
    <property type="entry name" value="His_biosynth"/>
    <property type="match status" value="1"/>
</dbReference>
<dbReference type="GO" id="GO:0000162">
    <property type="term" value="P:L-tryptophan biosynthetic process"/>
    <property type="evidence" value="ECO:0007669"/>
    <property type="project" value="TreeGrafter"/>
</dbReference>
<dbReference type="SUPFAM" id="SSF51366">
    <property type="entry name" value="Ribulose-phoshate binding barrel"/>
    <property type="match status" value="1"/>
</dbReference>
<evidence type="ECO:0000313" key="13">
    <source>
        <dbReference type="Proteomes" id="UP000216339"/>
    </source>
</evidence>
<evidence type="ECO:0000256" key="8">
    <source>
        <dbReference type="ARBA" id="ARBA00023235"/>
    </source>
</evidence>
<dbReference type="PANTHER" id="PTHR43090:SF2">
    <property type="entry name" value="1-(5-PHOSPHORIBOSYL)-5-[(5-PHOSPHORIBOSYLAMINO)METHYLIDENEAMINO] IMIDAZOLE-4-CARBOXAMIDE ISOMERASE"/>
    <property type="match status" value="1"/>
</dbReference>
<protein>
    <recommendedName>
        <fullName evidence="9 11">1-(5-phosphoribosyl)-5-[(5-phosphoribosylamino)methylideneamino] imidazole-4-carboxamide isomerase</fullName>
        <ecNumber evidence="9 11">5.3.1.16</ecNumber>
    </recommendedName>
    <alternativeName>
        <fullName evidence="9">Phosphoribosylformimino-5-aminoimidazole carboxamide ribotide isomerase</fullName>
    </alternativeName>
</protein>
<dbReference type="EC" id="5.3.1.16" evidence="9 11"/>
<dbReference type="AlphaFoldDB" id="A0A271J093"/>
<evidence type="ECO:0000256" key="2">
    <source>
        <dbReference type="ARBA" id="ARBA00004496"/>
    </source>
</evidence>
<dbReference type="InterPro" id="IPR013785">
    <property type="entry name" value="Aldolase_TIM"/>
</dbReference>
<dbReference type="InterPro" id="IPR023016">
    <property type="entry name" value="HisA/PriA"/>
</dbReference>
<evidence type="ECO:0000256" key="10">
    <source>
        <dbReference type="RuleBase" id="RU003657"/>
    </source>
</evidence>
<evidence type="ECO:0000256" key="9">
    <source>
        <dbReference type="HAMAP-Rule" id="MF_01014"/>
    </source>
</evidence>
<organism evidence="12 13">
    <name type="scientific">Rubrivirga marina</name>
    <dbReference type="NCBI Taxonomy" id="1196024"/>
    <lineage>
        <taxon>Bacteria</taxon>
        <taxon>Pseudomonadati</taxon>
        <taxon>Rhodothermota</taxon>
        <taxon>Rhodothermia</taxon>
        <taxon>Rhodothermales</taxon>
        <taxon>Rubricoccaceae</taxon>
        <taxon>Rubrivirga</taxon>
    </lineage>
</organism>
<sequence length="265" mass="29409">MMLVIPAIDLRDGRCVRLRQGRYEDETVYFDDPVRMAKLWRVMNAKVLHLVDLDAARTTADEVSDNRAVIAQIAETLDVPVQVGGGIRTLDDVQAMLDLGVYRVVMGTAAVRDPDLVSEVIERFGASRVVVGIDAHDGEVMTEGWEAGSGVDAVDLALDMERRGVRRFVYTDISRDGTLEGPNIEAYRELAEQLDKAHLTASGGVGDYKDLLALQAVEASGVDSVIVGRALYENRFPCQQFWCWHRKNEVDLERFSTARLALKGK</sequence>
<evidence type="ECO:0000256" key="6">
    <source>
        <dbReference type="ARBA" id="ARBA00022605"/>
    </source>
</evidence>
<dbReference type="Gene3D" id="3.20.20.70">
    <property type="entry name" value="Aldolase class I"/>
    <property type="match status" value="1"/>
</dbReference>
<dbReference type="UniPathway" id="UPA00031">
    <property type="reaction ID" value="UER00009"/>
</dbReference>
<evidence type="ECO:0000256" key="1">
    <source>
        <dbReference type="ARBA" id="ARBA00000901"/>
    </source>
</evidence>
<comment type="caution">
    <text evidence="12">The sequence shown here is derived from an EMBL/GenBank/DDBJ whole genome shotgun (WGS) entry which is preliminary data.</text>
</comment>
<dbReference type="InterPro" id="IPR044524">
    <property type="entry name" value="Isoase_HisA-like"/>
</dbReference>
<evidence type="ECO:0000313" key="12">
    <source>
        <dbReference type="EMBL" id="PAP76912.1"/>
    </source>
</evidence>
<dbReference type="GO" id="GO:0003949">
    <property type="term" value="F:1-(5-phosphoribosyl)-5-[(5-phosphoribosylamino)methylideneamino]imidazole-4-carboxamide isomerase activity"/>
    <property type="evidence" value="ECO:0007669"/>
    <property type="project" value="UniProtKB-UniRule"/>
</dbReference>
<dbReference type="OrthoDB" id="9807749at2"/>
<accession>A0A271J093</accession>
<reference evidence="12 13" key="1">
    <citation type="submission" date="2016-11" db="EMBL/GenBank/DDBJ databases">
        <title>Study of marine rhodopsin-containing bacteria.</title>
        <authorList>
            <person name="Yoshizawa S."/>
            <person name="Kumagai Y."/>
            <person name="Kogure K."/>
        </authorList>
    </citation>
    <scope>NUCLEOTIDE SEQUENCE [LARGE SCALE GENOMIC DNA]</scope>
    <source>
        <strain evidence="12 13">SAORIC-28</strain>
    </source>
</reference>
<name>A0A271J093_9BACT</name>
<evidence type="ECO:0000256" key="3">
    <source>
        <dbReference type="ARBA" id="ARBA00005133"/>
    </source>
</evidence>
<proteinExistence type="inferred from homology"/>
<keyword evidence="7 9" id="KW-0368">Histidine biosynthesis</keyword>
<dbReference type="InterPro" id="IPR006062">
    <property type="entry name" value="His_biosynth"/>
</dbReference>
<comment type="subcellular location">
    <subcellularLocation>
        <location evidence="2 9 11">Cytoplasm</location>
    </subcellularLocation>
</comment>
<evidence type="ECO:0000256" key="4">
    <source>
        <dbReference type="ARBA" id="ARBA00009667"/>
    </source>
</evidence>
<dbReference type="GO" id="GO:0000105">
    <property type="term" value="P:L-histidine biosynthetic process"/>
    <property type="evidence" value="ECO:0007669"/>
    <property type="project" value="UniProtKB-UniRule"/>
</dbReference>
<dbReference type="InterPro" id="IPR011060">
    <property type="entry name" value="RibuloseP-bd_barrel"/>
</dbReference>
<dbReference type="GO" id="GO:0005737">
    <property type="term" value="C:cytoplasm"/>
    <property type="evidence" value="ECO:0007669"/>
    <property type="project" value="UniProtKB-SubCell"/>
</dbReference>
<dbReference type="Proteomes" id="UP000216339">
    <property type="component" value="Unassembled WGS sequence"/>
</dbReference>
<comment type="catalytic activity">
    <reaction evidence="1 9 11">
        <text>1-(5-phospho-beta-D-ribosyl)-5-[(5-phospho-beta-D-ribosylamino)methylideneamino]imidazole-4-carboxamide = 5-[(5-phospho-1-deoxy-D-ribulos-1-ylimino)methylamino]-1-(5-phospho-beta-D-ribosyl)imidazole-4-carboxamide</text>
        <dbReference type="Rhea" id="RHEA:15469"/>
        <dbReference type="ChEBI" id="CHEBI:58435"/>
        <dbReference type="ChEBI" id="CHEBI:58525"/>
        <dbReference type="EC" id="5.3.1.16"/>
    </reaction>
</comment>
<evidence type="ECO:0000256" key="5">
    <source>
        <dbReference type="ARBA" id="ARBA00022490"/>
    </source>
</evidence>
<dbReference type="EMBL" id="MQWD01000001">
    <property type="protein sequence ID" value="PAP76912.1"/>
    <property type="molecule type" value="Genomic_DNA"/>
</dbReference>
<gene>
    <name evidence="9" type="primary">hisA</name>
    <name evidence="12" type="ORF">BSZ37_10955</name>
</gene>
<keyword evidence="6 9" id="KW-0028">Amino-acid biosynthesis</keyword>
<dbReference type="HAMAP" id="MF_01014">
    <property type="entry name" value="HisA"/>
    <property type="match status" value="1"/>
</dbReference>
<keyword evidence="5 9" id="KW-0963">Cytoplasm</keyword>
<comment type="pathway">
    <text evidence="3 9 11">Amino-acid biosynthesis; L-histidine biosynthesis; L-histidine from 5-phospho-alpha-D-ribose 1-diphosphate: step 4/9.</text>
</comment>
<comment type="similarity">
    <text evidence="4 9 10">Belongs to the HisA/HisF family.</text>
</comment>